<dbReference type="AlphaFoldDB" id="A0A545VSA8"/>
<dbReference type="EMBL" id="SPUK01000011">
    <property type="protein sequence ID" value="TQV93823.1"/>
    <property type="molecule type" value="Genomic_DNA"/>
</dbReference>
<evidence type="ECO:0000256" key="3">
    <source>
        <dbReference type="ARBA" id="ARBA00022670"/>
    </source>
</evidence>
<dbReference type="OrthoDB" id="443318at2759"/>
<protein>
    <submittedName>
        <fullName evidence="6">Carboxypeptidase Y</fullName>
    </submittedName>
</protein>
<evidence type="ECO:0000256" key="1">
    <source>
        <dbReference type="ARBA" id="ARBA00009431"/>
    </source>
</evidence>
<comment type="caution">
    <text evidence="6">The sequence shown here is derived from an EMBL/GenBank/DDBJ whole genome shotgun (WGS) entry which is preliminary data.</text>
</comment>
<dbReference type="SUPFAM" id="SSF53474">
    <property type="entry name" value="alpha/beta-Hydrolases"/>
    <property type="match status" value="1"/>
</dbReference>
<comment type="similarity">
    <text evidence="1">Belongs to the peptidase S10 family.</text>
</comment>
<dbReference type="InterPro" id="IPR029058">
    <property type="entry name" value="AB_hydrolase_fold"/>
</dbReference>
<proteinExistence type="inferred from homology"/>
<reference evidence="6 7" key="1">
    <citation type="journal article" date="2019" name="Appl. Microbiol. Biotechnol.">
        <title>Genome sequence of Isaria javanica and comparative genome analysis insights into family S53 peptidase evolution in fungal entomopathogens.</title>
        <authorList>
            <person name="Lin R."/>
            <person name="Zhang X."/>
            <person name="Xin B."/>
            <person name="Zou M."/>
            <person name="Gao Y."/>
            <person name="Qin F."/>
            <person name="Hu Q."/>
            <person name="Xie B."/>
            <person name="Cheng X."/>
        </authorList>
    </citation>
    <scope>NUCLEOTIDE SEQUENCE [LARGE SCALE GENOMIC DNA]</scope>
    <source>
        <strain evidence="6 7">IJ1G</strain>
    </source>
</reference>
<evidence type="ECO:0000313" key="7">
    <source>
        <dbReference type="Proteomes" id="UP000315783"/>
    </source>
</evidence>
<organism evidence="6 7">
    <name type="scientific">Cordyceps javanica</name>
    <dbReference type="NCBI Taxonomy" id="43265"/>
    <lineage>
        <taxon>Eukaryota</taxon>
        <taxon>Fungi</taxon>
        <taxon>Dikarya</taxon>
        <taxon>Ascomycota</taxon>
        <taxon>Pezizomycotina</taxon>
        <taxon>Sordariomycetes</taxon>
        <taxon>Hypocreomycetidae</taxon>
        <taxon>Hypocreales</taxon>
        <taxon>Cordycipitaceae</taxon>
        <taxon>Cordyceps</taxon>
    </lineage>
</organism>
<dbReference type="GO" id="GO:0004185">
    <property type="term" value="F:serine-type carboxypeptidase activity"/>
    <property type="evidence" value="ECO:0007669"/>
    <property type="project" value="InterPro"/>
</dbReference>
<evidence type="ECO:0000256" key="5">
    <source>
        <dbReference type="ARBA" id="ARBA00023180"/>
    </source>
</evidence>
<dbReference type="GO" id="GO:0006508">
    <property type="term" value="P:proteolysis"/>
    <property type="evidence" value="ECO:0007669"/>
    <property type="project" value="UniProtKB-KW"/>
</dbReference>
<keyword evidence="3" id="KW-0645">Protease</keyword>
<evidence type="ECO:0000313" key="6">
    <source>
        <dbReference type="EMBL" id="TQV93823.1"/>
    </source>
</evidence>
<sequence>MIKQCYKHHNITQCIQTSQDCTAVGGPYELNAYDMRKQCVGDLTNMCYEGVNYVTHFLNQPSVMAALGVEVQSWTSCSDSMDKAFHAAGDGIQPIYRHVNTVSEEGMPVLVCAGDVDYILNWLGQRAWTDGLQWSGRGDFNRAQTRKLTLGSSDAIQVYGTLKHTKGLAFARMFKAGHLVPMDQPRPILDLIHRWVDGEFRT</sequence>
<name>A0A545VSA8_9HYPO</name>
<keyword evidence="4" id="KW-0378">Hydrolase</keyword>
<accession>A0A545VSA8</accession>
<keyword evidence="7" id="KW-1185">Reference proteome</keyword>
<evidence type="ECO:0000256" key="2">
    <source>
        <dbReference type="ARBA" id="ARBA00022645"/>
    </source>
</evidence>
<dbReference type="InterPro" id="IPR001563">
    <property type="entry name" value="Peptidase_S10"/>
</dbReference>
<dbReference type="Pfam" id="PF00450">
    <property type="entry name" value="Peptidase_S10"/>
    <property type="match status" value="1"/>
</dbReference>
<gene>
    <name evidence="6" type="ORF">IF1G_07555</name>
</gene>
<dbReference type="Proteomes" id="UP000315783">
    <property type="component" value="Unassembled WGS sequence"/>
</dbReference>
<keyword evidence="5" id="KW-0325">Glycoprotein</keyword>
<keyword evidence="2 6" id="KW-0121">Carboxypeptidase</keyword>
<dbReference type="STRING" id="43265.A0A545VSA8"/>
<dbReference type="Gene3D" id="3.40.50.1820">
    <property type="entry name" value="alpha/beta hydrolase"/>
    <property type="match status" value="1"/>
</dbReference>
<evidence type="ECO:0000256" key="4">
    <source>
        <dbReference type="ARBA" id="ARBA00022801"/>
    </source>
</evidence>